<evidence type="ECO:0000256" key="1">
    <source>
        <dbReference type="SAM" id="MobiDB-lite"/>
    </source>
</evidence>
<dbReference type="AlphaFoldDB" id="A0AAE0TB12"/>
<keyword evidence="4" id="KW-1185">Reference proteome</keyword>
<keyword evidence="2" id="KW-0472">Membrane</keyword>
<organism evidence="3 4">
    <name type="scientific">Potamilus streckersoni</name>
    <dbReference type="NCBI Taxonomy" id="2493646"/>
    <lineage>
        <taxon>Eukaryota</taxon>
        <taxon>Metazoa</taxon>
        <taxon>Spiralia</taxon>
        <taxon>Lophotrochozoa</taxon>
        <taxon>Mollusca</taxon>
        <taxon>Bivalvia</taxon>
        <taxon>Autobranchia</taxon>
        <taxon>Heteroconchia</taxon>
        <taxon>Palaeoheterodonta</taxon>
        <taxon>Unionida</taxon>
        <taxon>Unionoidea</taxon>
        <taxon>Unionidae</taxon>
        <taxon>Ambleminae</taxon>
        <taxon>Lampsilini</taxon>
        <taxon>Potamilus</taxon>
    </lineage>
</organism>
<keyword evidence="2" id="KW-1133">Transmembrane helix</keyword>
<proteinExistence type="predicted"/>
<reference evidence="3" key="1">
    <citation type="journal article" date="2021" name="Genome Biol. Evol.">
        <title>A High-Quality Reference Genome for a Parasitic Bivalve with Doubly Uniparental Inheritance (Bivalvia: Unionida).</title>
        <authorList>
            <person name="Smith C.H."/>
        </authorList>
    </citation>
    <scope>NUCLEOTIDE SEQUENCE</scope>
    <source>
        <strain evidence="3">CHS0354</strain>
    </source>
</reference>
<protein>
    <submittedName>
        <fullName evidence="3">Uncharacterized protein</fullName>
    </submittedName>
</protein>
<gene>
    <name evidence="3" type="ORF">CHS0354_005279</name>
</gene>
<comment type="caution">
    <text evidence="3">The sequence shown here is derived from an EMBL/GenBank/DDBJ whole genome shotgun (WGS) entry which is preliminary data.</text>
</comment>
<evidence type="ECO:0000313" key="3">
    <source>
        <dbReference type="EMBL" id="KAK3607152.1"/>
    </source>
</evidence>
<feature type="compositionally biased region" description="Polar residues" evidence="1">
    <location>
        <begin position="87"/>
        <end position="103"/>
    </location>
</feature>
<reference evidence="3" key="3">
    <citation type="submission" date="2023-05" db="EMBL/GenBank/DDBJ databases">
        <authorList>
            <person name="Smith C.H."/>
        </authorList>
    </citation>
    <scope>NUCLEOTIDE SEQUENCE</scope>
    <source>
        <strain evidence="3">CHS0354</strain>
        <tissue evidence="3">Mantle</tissue>
    </source>
</reference>
<name>A0AAE0TB12_9BIVA</name>
<feature type="transmembrane region" description="Helical" evidence="2">
    <location>
        <begin position="117"/>
        <end position="137"/>
    </location>
</feature>
<dbReference type="EMBL" id="JAEAOA010000377">
    <property type="protein sequence ID" value="KAK3607152.1"/>
    <property type="molecule type" value="Genomic_DNA"/>
</dbReference>
<accession>A0AAE0TB12</accession>
<evidence type="ECO:0000256" key="2">
    <source>
        <dbReference type="SAM" id="Phobius"/>
    </source>
</evidence>
<sequence length="614" mass="69754">MHDMSRKCDLTIKFVQDEDNGEHGIESPISDSEMVDWEQHTEDTDQPNFPPETRRHDDINIGLLNQRTEIGRSDLSQKNGYDKVPSKNLNINNDQQPGKSQPRLSYKKGKFCSRRKLVVVAVVLFLVVVVLLAVKLYPHHVESSQPSVQALAGDAQIDVDQGKWIQGLCWKKDASCREPYCHYTHTDIAVLESLHQITQDKDWQYDKNGCPLVKCNEAHGCLECDQIKNEVEKIVYNCDHTLKCFHALTLMKECINSTGNRTNHIASLFCSDIEKHIMPKVQCSPGWVGDSCNQSSSRNITCKCYKLLSNSFCVNYTNCSEMTNLKNNVSLCKKYNLTHCLDESKVCRSQSMGGDQCLCDIEDKDLSIKTDIEEENGSGPDIRDLCWRTDAPCRKSYCNKTNHASPVPALERLHKIDQSHSSCHVKYYGQNYFNVSGNSNHQIASLICEDFESQSPPVFQCQQGWRGLRCNETNQRKIDCICFQSYSLCENNTDCSEMMYLDEKKSLCSKHNLTHCEFESHVCRTKIQGKECLCNVDTHLREDMKGQPGLVNGAAILGPFIGIPTRNSVAFVICLGLIYLHQSRGEDFTRIHETINFISLGFFSSHPYHGVKRE</sequence>
<dbReference type="Proteomes" id="UP001195483">
    <property type="component" value="Unassembled WGS sequence"/>
</dbReference>
<keyword evidence="2" id="KW-0812">Transmembrane</keyword>
<reference evidence="3" key="2">
    <citation type="journal article" date="2021" name="Genome Biol. Evol.">
        <title>Developing a high-quality reference genome for a parasitic bivalve with doubly uniparental inheritance (Bivalvia: Unionida).</title>
        <authorList>
            <person name="Smith C.H."/>
        </authorList>
    </citation>
    <scope>NUCLEOTIDE SEQUENCE</scope>
    <source>
        <strain evidence="3">CHS0354</strain>
        <tissue evidence="3">Mantle</tissue>
    </source>
</reference>
<feature type="region of interest" description="Disordered" evidence="1">
    <location>
        <begin position="72"/>
        <end position="104"/>
    </location>
</feature>
<evidence type="ECO:0000313" key="4">
    <source>
        <dbReference type="Proteomes" id="UP001195483"/>
    </source>
</evidence>